<gene>
    <name evidence="3" type="ORF">DFR48_102245</name>
</gene>
<feature type="region of interest" description="Disordered" evidence="1">
    <location>
        <begin position="1"/>
        <end position="23"/>
    </location>
</feature>
<dbReference type="Pfam" id="PF13480">
    <property type="entry name" value="Acetyltransf_6"/>
    <property type="match status" value="1"/>
</dbReference>
<dbReference type="Gene3D" id="3.40.630.30">
    <property type="match status" value="1"/>
</dbReference>
<organism evidence="3 4">
    <name type="scientific">Ciceribacter lividus</name>
    <dbReference type="NCBI Taxonomy" id="1197950"/>
    <lineage>
        <taxon>Bacteria</taxon>
        <taxon>Pseudomonadati</taxon>
        <taxon>Pseudomonadota</taxon>
        <taxon>Alphaproteobacteria</taxon>
        <taxon>Hyphomicrobiales</taxon>
        <taxon>Rhizobiaceae</taxon>
        <taxon>Ciceribacter</taxon>
    </lineage>
</organism>
<evidence type="ECO:0000313" key="4">
    <source>
        <dbReference type="Proteomes" id="UP000252582"/>
    </source>
</evidence>
<evidence type="ECO:0000259" key="2">
    <source>
        <dbReference type="Pfam" id="PF13480"/>
    </source>
</evidence>
<protein>
    <submittedName>
        <fullName evidence="3">CelD/BcsL family acetyltransferase involved in cellulose biosynthesis</fullName>
    </submittedName>
</protein>
<dbReference type="RefSeq" id="WP_245415529.1">
    <property type="nucleotide sequence ID" value="NZ_QPIX01000002.1"/>
</dbReference>
<dbReference type="SUPFAM" id="SSF55729">
    <property type="entry name" value="Acyl-CoA N-acyltransferases (Nat)"/>
    <property type="match status" value="1"/>
</dbReference>
<dbReference type="InterPro" id="IPR016181">
    <property type="entry name" value="Acyl_CoA_acyltransferase"/>
</dbReference>
<dbReference type="GO" id="GO:0016740">
    <property type="term" value="F:transferase activity"/>
    <property type="evidence" value="ECO:0007669"/>
    <property type="project" value="UniProtKB-KW"/>
</dbReference>
<dbReference type="AlphaFoldDB" id="A0A6I7HRN1"/>
<accession>A0A6I7HRN1</accession>
<dbReference type="EMBL" id="QPIX01000002">
    <property type="protein sequence ID" value="RCW27760.1"/>
    <property type="molecule type" value="Genomic_DNA"/>
</dbReference>
<dbReference type="InterPro" id="IPR038740">
    <property type="entry name" value="BioF2-like_GNAT_dom"/>
</dbReference>
<reference evidence="3 4" key="1">
    <citation type="submission" date="2018-07" db="EMBL/GenBank/DDBJ databases">
        <title>Genomic Encyclopedia of Type Strains, Phase IV (KMG-IV): sequencing the most valuable type-strain genomes for metagenomic binning, comparative biology and taxonomic classification.</title>
        <authorList>
            <person name="Goeker M."/>
        </authorList>
    </citation>
    <scope>NUCLEOTIDE SEQUENCE [LARGE SCALE GENOMIC DNA]</scope>
    <source>
        <strain evidence="3 4">DSM 25528</strain>
    </source>
</reference>
<proteinExistence type="predicted"/>
<keyword evidence="4" id="KW-1185">Reference proteome</keyword>
<evidence type="ECO:0000256" key="1">
    <source>
        <dbReference type="SAM" id="MobiDB-lite"/>
    </source>
</evidence>
<sequence length="421" mass="47319">MQTTILDNHRMAAEPLSPGKPRAVGADRTMTIGVAEDVKIEVFDRMEPLESEWRRLQRDSFTSLHQGYDWCDAWARSHGHPLAVVRGSIAGETCFILPLEIVTARSVRIARYIAGPFNNINNGLFMPAFRDRCSPQVARSVAHAIVRALSGRADLVWLQNMPFDWRGERHPFAALPSVENQNHAFQLALAADMEATIRQLNAKRRRKMYRNQCRKMEAHGGFEHLVAATAAEKAALIDLFFRQKAIRFEAQGLPNVFRPDEIQAFFRNLLQVAPNGCDTPLQLHAIRLNGENEGKIAAIAGLSRKNDHVICQFGSIDERLVPDTSPGELLFFLMIEKVIDEGAAIFDFGVGDQCYKRRWCTIETVQRDVLLPISGKGRIAAAGLQLVTRTKAAIKRHPGLYAFIQRFRARADREPTNEASE</sequence>
<keyword evidence="3" id="KW-0808">Transferase</keyword>
<evidence type="ECO:0000313" key="3">
    <source>
        <dbReference type="EMBL" id="RCW27760.1"/>
    </source>
</evidence>
<name>A0A6I7HRN1_9HYPH</name>
<comment type="caution">
    <text evidence="3">The sequence shown here is derived from an EMBL/GenBank/DDBJ whole genome shotgun (WGS) entry which is preliminary data.</text>
</comment>
<feature type="domain" description="BioF2-like acetyltransferase" evidence="2">
    <location>
        <begin position="203"/>
        <end position="357"/>
    </location>
</feature>
<dbReference type="Proteomes" id="UP000252582">
    <property type="component" value="Unassembled WGS sequence"/>
</dbReference>